<reference evidence="2" key="2">
    <citation type="submission" date="2024-04" db="EMBL/GenBank/DDBJ databases">
        <authorList>
            <person name="Chen Y."/>
            <person name="Shah S."/>
            <person name="Dougan E. K."/>
            <person name="Thang M."/>
            <person name="Chan C."/>
        </authorList>
    </citation>
    <scope>NUCLEOTIDE SEQUENCE [LARGE SCALE GENOMIC DNA]</scope>
</reference>
<feature type="non-terminal residue" evidence="1">
    <location>
        <position position="110"/>
    </location>
</feature>
<comment type="caution">
    <text evidence="1">The sequence shown here is derived from an EMBL/GenBank/DDBJ whole genome shotgun (WGS) entry which is preliminary data.</text>
</comment>
<reference evidence="1" key="1">
    <citation type="submission" date="2022-10" db="EMBL/GenBank/DDBJ databases">
        <authorList>
            <person name="Chen Y."/>
            <person name="Dougan E. K."/>
            <person name="Chan C."/>
            <person name="Rhodes N."/>
            <person name="Thang M."/>
        </authorList>
    </citation>
    <scope>NUCLEOTIDE SEQUENCE</scope>
</reference>
<proteinExistence type="predicted"/>
<gene>
    <name evidence="1" type="ORF">C1SCF055_LOCUS10082</name>
</gene>
<dbReference type="EMBL" id="CAMXCT020000711">
    <property type="protein sequence ID" value="CAL1135755.1"/>
    <property type="molecule type" value="Genomic_DNA"/>
</dbReference>
<sequence>WSSFWTPVRASPAKPGASNLCSGCTRRGSVSSMSSPRSFTPWRCRRMMWMRKWAGCRPWWPIWRISWLRSADSAMSCRDPQPLPAPEDPRVEALNLALPWAAALRRSPHL</sequence>
<protein>
    <submittedName>
        <fullName evidence="1">Uncharacterized protein</fullName>
    </submittedName>
</protein>
<organism evidence="1">
    <name type="scientific">Cladocopium goreaui</name>
    <dbReference type="NCBI Taxonomy" id="2562237"/>
    <lineage>
        <taxon>Eukaryota</taxon>
        <taxon>Sar</taxon>
        <taxon>Alveolata</taxon>
        <taxon>Dinophyceae</taxon>
        <taxon>Suessiales</taxon>
        <taxon>Symbiodiniaceae</taxon>
        <taxon>Cladocopium</taxon>
    </lineage>
</organism>
<dbReference type="EMBL" id="CAMXCT010000711">
    <property type="protein sequence ID" value="CAI3982380.1"/>
    <property type="molecule type" value="Genomic_DNA"/>
</dbReference>
<dbReference type="AlphaFoldDB" id="A0A9P1BZK9"/>
<evidence type="ECO:0000313" key="1">
    <source>
        <dbReference type="EMBL" id="CAI3982380.1"/>
    </source>
</evidence>
<evidence type="ECO:0000313" key="2">
    <source>
        <dbReference type="EMBL" id="CAL1135755.1"/>
    </source>
</evidence>
<accession>A0A9P1BZK9</accession>
<name>A0A9P1BZK9_9DINO</name>